<keyword evidence="11" id="KW-1185">Reference proteome</keyword>
<name>A0A8C0B4B3_9AVES</name>
<evidence type="ECO:0000256" key="1">
    <source>
        <dbReference type="ARBA" id="ARBA00004245"/>
    </source>
</evidence>
<proteinExistence type="inferred from homology"/>
<dbReference type="Pfam" id="PF05010">
    <property type="entry name" value="TACC_C"/>
    <property type="match status" value="1"/>
</dbReference>
<dbReference type="AlphaFoldDB" id="A0A8C0B4B3"/>
<keyword evidence="5 7" id="KW-0175">Coiled coil</keyword>
<evidence type="ECO:0000259" key="9">
    <source>
        <dbReference type="Pfam" id="PF05010"/>
    </source>
</evidence>
<dbReference type="InterPro" id="IPR039915">
    <property type="entry name" value="TACC"/>
</dbReference>
<evidence type="ECO:0000256" key="3">
    <source>
        <dbReference type="ARBA" id="ARBA00022490"/>
    </source>
</evidence>
<dbReference type="GO" id="GO:0007052">
    <property type="term" value="P:mitotic spindle organization"/>
    <property type="evidence" value="ECO:0007669"/>
    <property type="project" value="InterPro"/>
</dbReference>
<evidence type="ECO:0000313" key="10">
    <source>
        <dbReference type="Ensembl" id="ENSBJAP00000011571.1"/>
    </source>
</evidence>
<evidence type="ECO:0000256" key="4">
    <source>
        <dbReference type="ARBA" id="ARBA00022553"/>
    </source>
</evidence>
<sequence length="217" mass="24580">MVENTQNGGGRVKRKPTQHPSWVIPPQGNPGLCSMDKPPAAITGVSRSESPLDGICLSESEKTAVLTLIREEIITKEIEANEWKKKYEESRQEVLEMRKIVAEYEKTIAQMIEDEQRTNMTSQKNLQQLTMEKDQALADLNSVERSLSDLFRRYENLKGVLEGFKKVLTLVPSFSLQPWSLDTVPVQYFPHFVPCCSTVALPSHAVLLQMPWPLLRG</sequence>
<feature type="region of interest" description="Disordered" evidence="8">
    <location>
        <begin position="1"/>
        <end position="51"/>
    </location>
</feature>
<accession>A0A8C0B4B3</accession>
<evidence type="ECO:0000256" key="5">
    <source>
        <dbReference type="ARBA" id="ARBA00023054"/>
    </source>
</evidence>
<dbReference type="GO" id="GO:0021987">
    <property type="term" value="P:cerebral cortex development"/>
    <property type="evidence" value="ECO:0007669"/>
    <property type="project" value="TreeGrafter"/>
</dbReference>
<feature type="coiled-coil region" evidence="7">
    <location>
        <begin position="73"/>
        <end position="146"/>
    </location>
</feature>
<comment type="similarity">
    <text evidence="2">Belongs to the TACC family.</text>
</comment>
<keyword evidence="6" id="KW-0206">Cytoskeleton</keyword>
<dbReference type="GO" id="GO:0005856">
    <property type="term" value="C:cytoskeleton"/>
    <property type="evidence" value="ECO:0007669"/>
    <property type="project" value="UniProtKB-SubCell"/>
</dbReference>
<protein>
    <recommendedName>
        <fullName evidence="9">Transforming acidic coiled-coil-containing protein C-terminal domain-containing protein</fullName>
    </recommendedName>
</protein>
<evidence type="ECO:0000256" key="8">
    <source>
        <dbReference type="SAM" id="MobiDB-lite"/>
    </source>
</evidence>
<dbReference type="Ensembl" id="ENSBJAT00000011900.1">
    <property type="protein sequence ID" value="ENSBJAP00000011571.1"/>
    <property type="gene ID" value="ENSBJAG00000007834.1"/>
</dbReference>
<dbReference type="InterPro" id="IPR007707">
    <property type="entry name" value="TACC_C"/>
</dbReference>
<feature type="domain" description="Transforming acidic coiled-coil-containing protein C-terminal" evidence="9">
    <location>
        <begin position="58"/>
        <end position="166"/>
    </location>
</feature>
<keyword evidence="4" id="KW-0597">Phosphoprotein</keyword>
<dbReference type="PANTHER" id="PTHR13924:SF12">
    <property type="entry name" value="TRANSFORMING ACIDIC COILED-COIL-CONTAINING PROTEIN 1"/>
    <property type="match status" value="1"/>
</dbReference>
<dbReference type="PANTHER" id="PTHR13924">
    <property type="entry name" value="TRANSFORMING ACIDIC COILED-COIL CONTAINING PROTEIN 1/2"/>
    <property type="match status" value="1"/>
</dbReference>
<evidence type="ECO:0000256" key="7">
    <source>
        <dbReference type="SAM" id="Coils"/>
    </source>
</evidence>
<evidence type="ECO:0000256" key="6">
    <source>
        <dbReference type="ARBA" id="ARBA00023212"/>
    </source>
</evidence>
<organism evidence="10 11">
    <name type="scientific">Buteo japonicus</name>
    <dbReference type="NCBI Taxonomy" id="224669"/>
    <lineage>
        <taxon>Eukaryota</taxon>
        <taxon>Metazoa</taxon>
        <taxon>Chordata</taxon>
        <taxon>Craniata</taxon>
        <taxon>Vertebrata</taxon>
        <taxon>Euteleostomi</taxon>
        <taxon>Archelosauria</taxon>
        <taxon>Archosauria</taxon>
        <taxon>Dinosauria</taxon>
        <taxon>Saurischia</taxon>
        <taxon>Theropoda</taxon>
        <taxon>Coelurosauria</taxon>
        <taxon>Aves</taxon>
        <taxon>Neognathae</taxon>
        <taxon>Neoaves</taxon>
        <taxon>Telluraves</taxon>
        <taxon>Accipitrimorphae</taxon>
        <taxon>Accipitriformes</taxon>
        <taxon>Accipitridae</taxon>
        <taxon>Accipitrinae</taxon>
        <taxon>Buteo</taxon>
    </lineage>
</organism>
<comment type="subcellular location">
    <subcellularLocation>
        <location evidence="1">Cytoplasm</location>
        <location evidence="1">Cytoskeleton</location>
    </subcellularLocation>
</comment>
<evidence type="ECO:0000256" key="2">
    <source>
        <dbReference type="ARBA" id="ARBA00009423"/>
    </source>
</evidence>
<reference evidence="10" key="2">
    <citation type="submission" date="2025-09" db="UniProtKB">
        <authorList>
            <consortium name="Ensembl"/>
        </authorList>
    </citation>
    <scope>IDENTIFICATION</scope>
</reference>
<dbReference type="GO" id="GO:0007097">
    <property type="term" value="P:nuclear migration"/>
    <property type="evidence" value="ECO:0007669"/>
    <property type="project" value="TreeGrafter"/>
</dbReference>
<keyword evidence="3" id="KW-0963">Cytoplasm</keyword>
<dbReference type="GO" id="GO:0005737">
    <property type="term" value="C:cytoplasm"/>
    <property type="evidence" value="ECO:0007669"/>
    <property type="project" value="TreeGrafter"/>
</dbReference>
<evidence type="ECO:0000313" key="11">
    <source>
        <dbReference type="Proteomes" id="UP000694555"/>
    </source>
</evidence>
<reference evidence="10" key="1">
    <citation type="submission" date="2025-08" db="UniProtKB">
        <authorList>
            <consortium name="Ensembl"/>
        </authorList>
    </citation>
    <scope>IDENTIFICATION</scope>
</reference>
<dbReference type="Proteomes" id="UP000694555">
    <property type="component" value="Unplaced"/>
</dbReference>